<sequence length="59" mass="6796">MAEMTMEIPRVTLAIKVRVPRGYKLRMALMFACFRMAEIVAPHNVLVEIDCQRKAKCQS</sequence>
<dbReference type="RefSeq" id="WP_071832965.1">
    <property type="nucleotide sequence ID" value="NZ_LSRP01000082.1"/>
</dbReference>
<proteinExistence type="predicted"/>
<dbReference type="AlphaFoldDB" id="A0A657LXC0"/>
<comment type="caution">
    <text evidence="1">The sequence shown here is derived from an EMBL/GenBank/DDBJ whole genome shotgun (WGS) entry which is preliminary data.</text>
</comment>
<evidence type="ECO:0000313" key="1">
    <source>
        <dbReference type="EMBL" id="OJF97591.1"/>
    </source>
</evidence>
<name>A0A657LXC0_9HYPH</name>
<organism evidence="1 2">
    <name type="scientific">Pararhizobium antarcticum</name>
    <dbReference type="NCBI Taxonomy" id="1798805"/>
    <lineage>
        <taxon>Bacteria</taxon>
        <taxon>Pseudomonadati</taxon>
        <taxon>Pseudomonadota</taxon>
        <taxon>Alphaproteobacteria</taxon>
        <taxon>Hyphomicrobiales</taxon>
        <taxon>Rhizobiaceae</taxon>
        <taxon>Rhizobium/Agrobacterium group</taxon>
        <taxon>Pararhizobium</taxon>
    </lineage>
</organism>
<keyword evidence="2" id="KW-1185">Reference proteome</keyword>
<dbReference type="Proteomes" id="UP000182661">
    <property type="component" value="Unassembled WGS sequence"/>
</dbReference>
<protein>
    <submittedName>
        <fullName evidence="1">Uncharacterized protein</fullName>
    </submittedName>
</protein>
<gene>
    <name evidence="1" type="ORF">AX760_16640</name>
</gene>
<dbReference type="EMBL" id="LSRP01000082">
    <property type="protein sequence ID" value="OJF97591.1"/>
    <property type="molecule type" value="Genomic_DNA"/>
</dbReference>
<reference evidence="1 2" key="1">
    <citation type="submission" date="2016-02" db="EMBL/GenBank/DDBJ databases">
        <title>Genome sequencing of a beta-galactosidase producing bacteria Rhizobium sp. 59.</title>
        <authorList>
            <person name="Wang D."/>
            <person name="Kot W."/>
            <person name="Qin Y."/>
            <person name="Hansen L."/>
            <person name="Naqvi K."/>
            <person name="Rensing C."/>
        </authorList>
    </citation>
    <scope>NUCLEOTIDE SEQUENCE [LARGE SCALE GENOMIC DNA]</scope>
    <source>
        <strain evidence="1 2">59</strain>
    </source>
</reference>
<accession>A0A657LXC0</accession>
<evidence type="ECO:0000313" key="2">
    <source>
        <dbReference type="Proteomes" id="UP000182661"/>
    </source>
</evidence>